<evidence type="ECO:0000313" key="1">
    <source>
        <dbReference type="EMBL" id="GAD58598.1"/>
    </source>
</evidence>
<name>A0A8E0KI34_9CAUL</name>
<comment type="caution">
    <text evidence="1">The sequence shown here is derived from an EMBL/GenBank/DDBJ whole genome shotgun (WGS) entry which is preliminary data.</text>
</comment>
<evidence type="ECO:0000313" key="2">
    <source>
        <dbReference type="Proteomes" id="UP000016569"/>
    </source>
</evidence>
<keyword evidence="2" id="KW-1185">Reference proteome</keyword>
<dbReference type="AlphaFoldDB" id="A0A8E0KI34"/>
<accession>A0A8E0KI34</accession>
<proteinExistence type="predicted"/>
<dbReference type="Proteomes" id="UP000016569">
    <property type="component" value="Unassembled WGS sequence"/>
</dbReference>
<dbReference type="Pfam" id="PF20101">
    <property type="entry name" value="DUF6491"/>
    <property type="match status" value="1"/>
</dbReference>
<reference evidence="2" key="1">
    <citation type="journal article" date="2013" name="Genome Announc.">
        <title>Draft Genome Sequence of the Dimorphic Prosthecate Bacterium Brevundimonas abyssalis TAR-001T.</title>
        <authorList>
            <person name="Tsubouchi T."/>
            <person name="Nishi S."/>
            <person name="Usui K."/>
            <person name="Shimane Y."/>
            <person name="Takaki Y."/>
            <person name="Maruyama T."/>
            <person name="Hatada Y."/>
        </authorList>
    </citation>
    <scope>NUCLEOTIDE SEQUENCE [LARGE SCALE GENOMIC DNA]</scope>
    <source>
        <strain evidence="2">TAR-001</strain>
    </source>
</reference>
<dbReference type="InterPro" id="IPR045500">
    <property type="entry name" value="DUF6491"/>
</dbReference>
<protein>
    <submittedName>
        <fullName evidence="1">Uncharacterized protein</fullName>
    </submittedName>
</protein>
<dbReference type="EMBL" id="BATC01000009">
    <property type="protein sequence ID" value="GAD58598.1"/>
    <property type="molecule type" value="Genomic_DNA"/>
</dbReference>
<gene>
    <name evidence="1" type="ORF">MBEBAB_0848</name>
</gene>
<sequence length="108" mass="11784">MPPSATGPDGQVETRRCFFVNQVRNFSAAEDGKIVVHASHRSAFELTAVGYCRDIDWANQVAIQPLAGESRLCVDNLADLVVRPLGGSADRCRIRVTRSLTEAEIEAL</sequence>
<organism evidence="1 2">
    <name type="scientific">Brevundimonas abyssalis TAR-001</name>
    <dbReference type="NCBI Taxonomy" id="1391729"/>
    <lineage>
        <taxon>Bacteria</taxon>
        <taxon>Pseudomonadati</taxon>
        <taxon>Pseudomonadota</taxon>
        <taxon>Alphaproteobacteria</taxon>
        <taxon>Caulobacterales</taxon>
        <taxon>Caulobacteraceae</taxon>
        <taxon>Brevundimonas</taxon>
    </lineage>
</organism>